<dbReference type="InterPro" id="IPR039421">
    <property type="entry name" value="Type_1_exporter"/>
</dbReference>
<feature type="compositionally biased region" description="Pro residues" evidence="7">
    <location>
        <begin position="341"/>
        <end position="353"/>
    </location>
</feature>
<feature type="region of interest" description="Disordered" evidence="7">
    <location>
        <begin position="587"/>
        <end position="619"/>
    </location>
</feature>
<dbReference type="Pfam" id="PF00005">
    <property type="entry name" value="ABC_tran"/>
    <property type="match status" value="2"/>
</dbReference>
<feature type="region of interest" description="Disordered" evidence="7">
    <location>
        <begin position="328"/>
        <end position="372"/>
    </location>
</feature>
<keyword evidence="2 8" id="KW-0812">Transmembrane</keyword>
<feature type="transmembrane region" description="Helical" evidence="8">
    <location>
        <begin position="144"/>
        <end position="167"/>
    </location>
</feature>
<feature type="transmembrane region" description="Helical" evidence="8">
    <location>
        <begin position="32"/>
        <end position="59"/>
    </location>
</feature>
<dbReference type="InterPro" id="IPR003439">
    <property type="entry name" value="ABC_transporter-like_ATP-bd"/>
</dbReference>
<evidence type="ECO:0000256" key="3">
    <source>
        <dbReference type="ARBA" id="ARBA00022741"/>
    </source>
</evidence>
<dbReference type="GO" id="GO:0045454">
    <property type="term" value="P:cell redox homeostasis"/>
    <property type="evidence" value="ECO:0007669"/>
    <property type="project" value="InterPro"/>
</dbReference>
<feature type="transmembrane region" description="Helical" evidence="8">
    <location>
        <begin position="880"/>
        <end position="901"/>
    </location>
</feature>
<dbReference type="PANTHER" id="PTHR24221:SF590">
    <property type="entry name" value="COMPONENT LINKED WITH THE ASSEMBLY OF CYTOCHROME' TRANSPORT TRANSMEMBRANE ATP-BINDING PROTEIN ABC TRANSPORTER CYDD-RELATED"/>
    <property type="match status" value="1"/>
</dbReference>
<dbReference type="PANTHER" id="PTHR24221">
    <property type="entry name" value="ATP-BINDING CASSETTE SUB-FAMILY B"/>
    <property type="match status" value="1"/>
</dbReference>
<dbReference type="NCBIfam" id="TIGR02868">
    <property type="entry name" value="CydC"/>
    <property type="match status" value="1"/>
</dbReference>
<dbReference type="GO" id="GO:0042883">
    <property type="term" value="P:cysteine transport"/>
    <property type="evidence" value="ECO:0007669"/>
    <property type="project" value="InterPro"/>
</dbReference>
<keyword evidence="12" id="KW-1185">Reference proteome</keyword>
<dbReference type="CDD" id="cd18584">
    <property type="entry name" value="ABC_6TM_AarD_CydD"/>
    <property type="match status" value="1"/>
</dbReference>
<evidence type="ECO:0000256" key="2">
    <source>
        <dbReference type="ARBA" id="ARBA00022692"/>
    </source>
</evidence>
<organism evidence="11 12">
    <name type="scientific">Herbihabitans rhizosphaerae</name>
    <dbReference type="NCBI Taxonomy" id="1872711"/>
    <lineage>
        <taxon>Bacteria</taxon>
        <taxon>Bacillati</taxon>
        <taxon>Actinomycetota</taxon>
        <taxon>Actinomycetes</taxon>
        <taxon>Pseudonocardiales</taxon>
        <taxon>Pseudonocardiaceae</taxon>
        <taxon>Herbihabitans</taxon>
    </lineage>
</organism>
<keyword evidence="4 11" id="KW-0067">ATP-binding</keyword>
<feature type="transmembrane region" description="Helical" evidence="8">
    <location>
        <begin position="71"/>
        <end position="90"/>
    </location>
</feature>
<dbReference type="SUPFAM" id="SSF52540">
    <property type="entry name" value="P-loop containing nucleoside triphosphate hydrolases"/>
    <property type="match status" value="2"/>
</dbReference>
<feature type="domain" description="ABC transporter" evidence="9">
    <location>
        <begin position="396"/>
        <end position="632"/>
    </location>
</feature>
<name>A0A4Q7L759_9PSEU</name>
<dbReference type="InterPro" id="IPR027417">
    <property type="entry name" value="P-loop_NTPase"/>
</dbReference>
<keyword evidence="3" id="KW-0547">Nucleotide-binding</keyword>
<evidence type="ECO:0000256" key="5">
    <source>
        <dbReference type="ARBA" id="ARBA00022989"/>
    </source>
</evidence>
<evidence type="ECO:0000313" key="12">
    <source>
        <dbReference type="Proteomes" id="UP000294257"/>
    </source>
</evidence>
<keyword evidence="6 8" id="KW-0472">Membrane</keyword>
<feature type="transmembrane region" description="Helical" evidence="8">
    <location>
        <begin position="738"/>
        <end position="759"/>
    </location>
</feature>
<dbReference type="AlphaFoldDB" id="A0A4Q7L759"/>
<dbReference type="PROSITE" id="PS50893">
    <property type="entry name" value="ABC_TRANSPORTER_2"/>
    <property type="match status" value="2"/>
</dbReference>
<feature type="compositionally biased region" description="Polar residues" evidence="7">
    <location>
        <begin position="596"/>
        <end position="610"/>
    </location>
</feature>
<feature type="transmembrane region" description="Helical" evidence="8">
    <location>
        <begin position="252"/>
        <end position="280"/>
    </location>
</feature>
<dbReference type="Pfam" id="PF00664">
    <property type="entry name" value="ABC_membrane"/>
    <property type="match status" value="1"/>
</dbReference>
<gene>
    <name evidence="11" type="ORF">EV193_1011112</name>
</gene>
<dbReference type="NCBIfam" id="TIGR02857">
    <property type="entry name" value="CydD"/>
    <property type="match status" value="1"/>
</dbReference>
<protein>
    <submittedName>
        <fullName evidence="11">ATP-binding cassette subfamily C protein CydCD</fullName>
    </submittedName>
</protein>
<feature type="transmembrane region" description="Helical" evidence="8">
    <location>
        <begin position="847"/>
        <end position="868"/>
    </location>
</feature>
<proteinExistence type="predicted"/>
<dbReference type="RefSeq" id="WP_130342794.1">
    <property type="nucleotide sequence ID" value="NZ_SGWQ01000001.1"/>
</dbReference>
<dbReference type="Gene3D" id="3.40.50.300">
    <property type="entry name" value="P-loop containing nucleotide triphosphate hydrolases"/>
    <property type="match status" value="2"/>
</dbReference>
<dbReference type="GO" id="GO:0016887">
    <property type="term" value="F:ATP hydrolysis activity"/>
    <property type="evidence" value="ECO:0007669"/>
    <property type="project" value="InterPro"/>
</dbReference>
<comment type="caution">
    <text evidence="11">The sequence shown here is derived from an EMBL/GenBank/DDBJ whole genome shotgun (WGS) entry which is preliminary data.</text>
</comment>
<feature type="domain" description="ABC transmembrane type-1" evidence="10">
    <location>
        <begin position="624"/>
        <end position="878"/>
    </location>
</feature>
<evidence type="ECO:0000256" key="6">
    <source>
        <dbReference type="ARBA" id="ARBA00023136"/>
    </source>
</evidence>
<evidence type="ECO:0000256" key="4">
    <source>
        <dbReference type="ARBA" id="ARBA00022840"/>
    </source>
</evidence>
<dbReference type="PROSITE" id="PS50929">
    <property type="entry name" value="ABC_TM1F"/>
    <property type="match status" value="2"/>
</dbReference>
<dbReference type="Gene3D" id="1.20.1560.10">
    <property type="entry name" value="ABC transporter type 1, transmembrane domain"/>
    <property type="match status" value="2"/>
</dbReference>
<evidence type="ECO:0000259" key="10">
    <source>
        <dbReference type="PROSITE" id="PS50929"/>
    </source>
</evidence>
<reference evidence="11 12" key="1">
    <citation type="submission" date="2019-02" db="EMBL/GenBank/DDBJ databases">
        <title>Genomic Encyclopedia of Type Strains, Phase IV (KMG-IV): sequencing the most valuable type-strain genomes for metagenomic binning, comparative biology and taxonomic classification.</title>
        <authorList>
            <person name="Goeker M."/>
        </authorList>
    </citation>
    <scope>NUCLEOTIDE SEQUENCE [LARGE SCALE GENOMIC DNA]</scope>
    <source>
        <strain evidence="11 12">DSM 101727</strain>
    </source>
</reference>
<sequence>MNSPGRSPAPTARTRGGPLGALPRLSSAARRALVVCAVLAALNGIALVVQAWALAWLLGDAVTVHSGPSGVALWLLAGAVVGRAGLGWAIRVAAARAAAGAKEELRARALDGALARGPEWIAAHGPGELTSLCTKGLDALDEYFAVYLPALVTAAVVPLGVGGVILLADWPSALVIAVTVPLIPLFAILVGKYTEDRVGRAASATQRLSGHLLEMVRALPVLTAFRRAAAQGEAVRRTSDGHRRATLSTLRIAFSSALVLELVATLSVALVAVLIGVRLVSGDLELAVGLFVLILAPECYLPLRAAGAAHHASEDGLEAVRRVQEIRQNPSSTSDPRENPAPHPVPGGDPEPSVPGHDDRQGASPEAVDNPIVVDNPTVVDVRLAGCPDGVAPRTVRVEGLRVDRRGGQKPDGLSFTVRPGEITRLDSPSGSGKSTAIAVLLGFVEPAAGTVRVAGVDLSTVDIRVWRRNIAWVPQRPAFSAATVTDELRLAIADQSGPPASDDELGTIARDVGAEHLLHRTIVELSTGERQRVAIARAMLRIRHGATVLLLDEPTAHLDDATAGKVMAAVRRATADGVAVLLATHRERPADDSASDSPQWTTQLSTSDDVSPGKPPRLGGRALAGATLAAATALCGIALTATSAWLIAKASGQPPMLTLTVAVVGVRAFGLARAGLRYVERLVTHDAAFRDATDGRVRLWHALVRLGPARTSTLRRGEGLRRLVDDVDAIRDLTPRVLVPPVVAAAVCVAAVIVSAAVLPEAGLVLAGACLIAGLAGPALTAVTERRATAAVATLRRDVSAGVLGLLDAAPDLIATGADRVRRAELTRTDDELAARARRQAFGAGAGEALITLVLGAATLISTWIAVVKVTGGVLTPELAPVVALVPLAMIEVLSVLPAARRNRVPLRAAHGRVAELLRPPPAERRQLEDSHDVVLSGVDVCWPGDRKPLLHNVNLAVPAGSRVAVVGPSGAGKSTLLALLLGFLAPERGEARAPHKVAWSPQDPQLVSTTVRENLRLGDPEASDATMIEALCLAGLPHWSARLDVRLDAGGAGVSGGEAQRLGLARALLGARNADLVLLDEPTAHLDVPTARTVLGLLGHALEGKTVVHVTHRLDEVTGADLVLRVTDGRVIEVSPVAAAG</sequence>
<dbReference type="GO" id="GO:0140359">
    <property type="term" value="F:ABC-type transporter activity"/>
    <property type="evidence" value="ECO:0007669"/>
    <property type="project" value="InterPro"/>
</dbReference>
<dbReference type="GO" id="GO:0034775">
    <property type="term" value="P:glutathione transmembrane transport"/>
    <property type="evidence" value="ECO:0007669"/>
    <property type="project" value="InterPro"/>
</dbReference>
<dbReference type="EMBL" id="SGWQ01000001">
    <property type="protein sequence ID" value="RZS45225.1"/>
    <property type="molecule type" value="Genomic_DNA"/>
</dbReference>
<evidence type="ECO:0000259" key="9">
    <source>
        <dbReference type="PROSITE" id="PS50893"/>
    </source>
</evidence>
<accession>A0A4Q7L759</accession>
<evidence type="ECO:0000256" key="7">
    <source>
        <dbReference type="SAM" id="MobiDB-lite"/>
    </source>
</evidence>
<dbReference type="GO" id="GO:0005524">
    <property type="term" value="F:ATP binding"/>
    <property type="evidence" value="ECO:0007669"/>
    <property type="project" value="UniProtKB-KW"/>
</dbReference>
<dbReference type="OrthoDB" id="9806127at2"/>
<dbReference type="CDD" id="cd03228">
    <property type="entry name" value="ABCC_MRP_Like"/>
    <property type="match status" value="2"/>
</dbReference>
<evidence type="ECO:0000313" key="11">
    <source>
        <dbReference type="EMBL" id="RZS45225.1"/>
    </source>
</evidence>
<evidence type="ECO:0000256" key="1">
    <source>
        <dbReference type="ARBA" id="ARBA00004651"/>
    </source>
</evidence>
<dbReference type="InterPro" id="IPR011527">
    <property type="entry name" value="ABC1_TM_dom"/>
</dbReference>
<dbReference type="SUPFAM" id="SSF90123">
    <property type="entry name" value="ABC transporter transmembrane region"/>
    <property type="match status" value="2"/>
</dbReference>
<dbReference type="InterPro" id="IPR014223">
    <property type="entry name" value="ABC_CydC/D"/>
</dbReference>
<dbReference type="PROSITE" id="PS00211">
    <property type="entry name" value="ABC_TRANSPORTER_1"/>
    <property type="match status" value="1"/>
</dbReference>
<evidence type="ECO:0000256" key="8">
    <source>
        <dbReference type="SAM" id="Phobius"/>
    </source>
</evidence>
<dbReference type="GO" id="GO:0005886">
    <property type="term" value="C:plasma membrane"/>
    <property type="evidence" value="ECO:0007669"/>
    <property type="project" value="UniProtKB-SubCell"/>
</dbReference>
<dbReference type="InterPro" id="IPR014216">
    <property type="entry name" value="ABC_transptr_CydD"/>
</dbReference>
<feature type="transmembrane region" description="Helical" evidence="8">
    <location>
        <begin position="765"/>
        <end position="784"/>
    </location>
</feature>
<keyword evidence="5 8" id="KW-1133">Transmembrane helix</keyword>
<comment type="subcellular location">
    <subcellularLocation>
        <location evidence="1">Cell membrane</location>
        <topology evidence="1">Multi-pass membrane protein</topology>
    </subcellularLocation>
</comment>
<dbReference type="InterPro" id="IPR036640">
    <property type="entry name" value="ABC1_TM_sf"/>
</dbReference>
<feature type="transmembrane region" description="Helical" evidence="8">
    <location>
        <begin position="623"/>
        <end position="649"/>
    </location>
</feature>
<dbReference type="InterPro" id="IPR003593">
    <property type="entry name" value="AAA+_ATPase"/>
</dbReference>
<feature type="transmembrane region" description="Helical" evidence="8">
    <location>
        <begin position="173"/>
        <end position="191"/>
    </location>
</feature>
<dbReference type="Proteomes" id="UP000294257">
    <property type="component" value="Unassembled WGS sequence"/>
</dbReference>
<dbReference type="SMART" id="SM00382">
    <property type="entry name" value="AAA"/>
    <property type="match status" value="2"/>
</dbReference>
<dbReference type="InterPro" id="IPR017871">
    <property type="entry name" value="ABC_transporter-like_CS"/>
</dbReference>
<feature type="domain" description="ABC transporter" evidence="9">
    <location>
        <begin position="937"/>
        <end position="1143"/>
    </location>
</feature>
<feature type="domain" description="ABC transmembrane type-1" evidence="10">
    <location>
        <begin position="34"/>
        <end position="307"/>
    </location>
</feature>
<feature type="region of interest" description="Disordered" evidence="7">
    <location>
        <begin position="405"/>
        <end position="430"/>
    </location>
</feature>